<comment type="caution">
    <text evidence="15">The sequence shown here is derived from an EMBL/GenBank/DDBJ whole genome shotgun (WGS) entry which is preliminary data.</text>
</comment>
<dbReference type="Pfam" id="PF00264">
    <property type="entry name" value="Tyrosinase"/>
    <property type="match status" value="1"/>
</dbReference>
<dbReference type="SUPFAM" id="SSF48056">
    <property type="entry name" value="Di-copper centre-containing domain"/>
    <property type="match status" value="1"/>
</dbReference>
<evidence type="ECO:0000256" key="8">
    <source>
        <dbReference type="ARBA" id="ARBA00023101"/>
    </source>
</evidence>
<comment type="catalytic activity">
    <reaction evidence="9">
        <text>2 L-dopa + O2 = 2 L-dopaquinone + 2 H2O</text>
        <dbReference type="Rhea" id="RHEA:34287"/>
        <dbReference type="ChEBI" id="CHEBI:15377"/>
        <dbReference type="ChEBI" id="CHEBI:15379"/>
        <dbReference type="ChEBI" id="CHEBI:57504"/>
        <dbReference type="ChEBI" id="CHEBI:57924"/>
        <dbReference type="EC" id="1.14.18.1"/>
    </reaction>
</comment>
<keyword evidence="4" id="KW-0479">Metal-binding</keyword>
<name>A0AAN8S1M3_9PEZI</name>
<keyword evidence="7" id="KW-0503">Monooxygenase</keyword>
<evidence type="ECO:0000256" key="6">
    <source>
        <dbReference type="ARBA" id="ARBA00023008"/>
    </source>
</evidence>
<keyword evidence="8" id="KW-0470">Melanin biosynthesis</keyword>
<organism evidence="15 16">
    <name type="scientific">Arthrobotrys conoides</name>
    <dbReference type="NCBI Taxonomy" id="74498"/>
    <lineage>
        <taxon>Eukaryota</taxon>
        <taxon>Fungi</taxon>
        <taxon>Dikarya</taxon>
        <taxon>Ascomycota</taxon>
        <taxon>Pezizomycotina</taxon>
        <taxon>Orbiliomycetes</taxon>
        <taxon>Orbiliales</taxon>
        <taxon>Orbiliaceae</taxon>
        <taxon>Arthrobotrys</taxon>
    </lineage>
</organism>
<keyword evidence="6" id="KW-0186">Copper</keyword>
<feature type="domain" description="Tyrosinase copper-binding" evidence="13">
    <location>
        <begin position="239"/>
        <end position="256"/>
    </location>
</feature>
<evidence type="ECO:0000256" key="3">
    <source>
        <dbReference type="ARBA" id="ARBA00011906"/>
    </source>
</evidence>
<comment type="cofactor">
    <cofactor evidence="1">
        <name>Cu(2+)</name>
        <dbReference type="ChEBI" id="CHEBI:29036"/>
    </cofactor>
</comment>
<keyword evidence="5" id="KW-0560">Oxidoreductase</keyword>
<dbReference type="PROSITE" id="PS00498">
    <property type="entry name" value="TYROSINASE_2"/>
    <property type="match status" value="1"/>
</dbReference>
<dbReference type="AlphaFoldDB" id="A0AAN8S1M3"/>
<evidence type="ECO:0000313" key="16">
    <source>
        <dbReference type="Proteomes" id="UP001307849"/>
    </source>
</evidence>
<evidence type="ECO:0000256" key="7">
    <source>
        <dbReference type="ARBA" id="ARBA00023033"/>
    </source>
</evidence>
<feature type="region of interest" description="Disordered" evidence="11">
    <location>
        <begin position="107"/>
        <end position="163"/>
    </location>
</feature>
<evidence type="ECO:0000313" key="15">
    <source>
        <dbReference type="EMBL" id="KAK6520983.1"/>
    </source>
</evidence>
<dbReference type="GO" id="GO:0042438">
    <property type="term" value="P:melanin biosynthetic process"/>
    <property type="evidence" value="ECO:0007669"/>
    <property type="project" value="UniProtKB-KW"/>
</dbReference>
<dbReference type="InterPro" id="IPR041640">
    <property type="entry name" value="Tyrosinase_C"/>
</dbReference>
<dbReference type="Gene3D" id="1.10.1280.10">
    <property type="entry name" value="Di-copper center containing domain from catechol oxidase"/>
    <property type="match status" value="1"/>
</dbReference>
<dbReference type="InterPro" id="IPR050316">
    <property type="entry name" value="Tyrosinase/Hemocyanin"/>
</dbReference>
<feature type="chain" id="PRO_5042821587" description="tyrosinase" evidence="12">
    <location>
        <begin position="25"/>
        <end position="724"/>
    </location>
</feature>
<dbReference type="PANTHER" id="PTHR11474">
    <property type="entry name" value="TYROSINASE FAMILY MEMBER"/>
    <property type="match status" value="1"/>
</dbReference>
<sequence length="724" mass="80326">MVSSNWATSALLALLSVSAAGVHAAPQKYKPDPDPIHEKRQKLQTIVSDIPGTRISFTFQTIGTIRTLEPSFTRVPTLNTNTLLTLGTLPFTRIPVTLQTLQTTTSSTLPVYTPPTTPPVYTPPTTPPYGYTPPGTTTTSSSSSSSRTTTSSTRTSATPTYTPITGANTTCYNRLKIDVLQRTDPDQFNMLLLAWQKIQTSPDSDPFSHYQLSGIHGAPFIPWQMGPGSYDYSRGYCTHGSALFTTWHRPYLLALEQALFHAANSIASQFAPAAIRTQYLNAAGRVRLPYWDWSDPVTQSYLPPITMQQTVTVTRPDGSGNPVSASITNPLFAYKFLSSSSISPFGSPWNSRLSTRRYPDGSWNDRSNLASNAMQSGFPTRVTDTYNAFLSTTYNLFSNRVEGVHDSIHGAVGGGGHMSYVAYSAFDPIFWLHHCNVDRLTAMFQATSPGLFVTPASAVGTFARPVPPNTIDDANTDLFPFRRADGSWYKSSHLNPVSTIWGLRYGYPEVPCSYQTRTPAELDTFTTNQVNTLYGRGRTIPGTSRDWNVRLLIDQAEIPGGYDIYVYGGTRPQDPYADPYGKGYIGSLSSMSMGSVDQYKQSRIRFVDISLNSYLKSYGYGGADPYKITEYIRKDLTYTIIANGKPCYFKDLYTARYAVYSRDVYDSGKDDVLPYYISDPYYHTNVTEGYDGGIKYLDEILYPRKVDGSREVPWAEVNSTRIQT</sequence>
<evidence type="ECO:0000256" key="5">
    <source>
        <dbReference type="ARBA" id="ARBA00023002"/>
    </source>
</evidence>
<evidence type="ECO:0000256" key="10">
    <source>
        <dbReference type="ARBA" id="ARBA00048881"/>
    </source>
</evidence>
<dbReference type="Pfam" id="PF18132">
    <property type="entry name" value="Tyrosinase_C"/>
    <property type="match status" value="1"/>
</dbReference>
<feature type="domain" description="Tyrosinase copper-binding" evidence="14">
    <location>
        <begin position="427"/>
        <end position="438"/>
    </location>
</feature>
<comment type="catalytic activity">
    <reaction evidence="10">
        <text>L-tyrosine + O2 = L-dopaquinone + H2O</text>
        <dbReference type="Rhea" id="RHEA:18117"/>
        <dbReference type="ChEBI" id="CHEBI:15377"/>
        <dbReference type="ChEBI" id="CHEBI:15379"/>
        <dbReference type="ChEBI" id="CHEBI:57924"/>
        <dbReference type="ChEBI" id="CHEBI:58315"/>
        <dbReference type="EC" id="1.14.18.1"/>
    </reaction>
</comment>
<keyword evidence="16" id="KW-1185">Reference proteome</keyword>
<dbReference type="PRINTS" id="PR00092">
    <property type="entry name" value="TYROSINASE"/>
</dbReference>
<feature type="compositionally biased region" description="Low complexity" evidence="11">
    <location>
        <begin position="132"/>
        <end position="163"/>
    </location>
</feature>
<feature type="signal peptide" evidence="12">
    <location>
        <begin position="1"/>
        <end position="24"/>
    </location>
</feature>
<evidence type="ECO:0000256" key="9">
    <source>
        <dbReference type="ARBA" id="ARBA00048233"/>
    </source>
</evidence>
<proteinExistence type="inferred from homology"/>
<evidence type="ECO:0000259" key="14">
    <source>
        <dbReference type="PROSITE" id="PS00498"/>
    </source>
</evidence>
<dbReference type="InterPro" id="IPR002227">
    <property type="entry name" value="Tyrosinase_Cu-bd"/>
</dbReference>
<dbReference type="EC" id="1.14.18.1" evidence="3"/>
<dbReference type="InterPro" id="IPR008922">
    <property type="entry name" value="Di-copper_centre_dom_sf"/>
</dbReference>
<dbReference type="GO" id="GO:0004503">
    <property type="term" value="F:tyrosinase activity"/>
    <property type="evidence" value="ECO:0007669"/>
    <property type="project" value="UniProtKB-EC"/>
</dbReference>
<dbReference type="PROSITE" id="PS00497">
    <property type="entry name" value="TYROSINASE_1"/>
    <property type="match status" value="1"/>
</dbReference>
<gene>
    <name evidence="15" type="ORF">TWF506_001219</name>
</gene>
<evidence type="ECO:0000256" key="2">
    <source>
        <dbReference type="ARBA" id="ARBA00009928"/>
    </source>
</evidence>
<evidence type="ECO:0000256" key="12">
    <source>
        <dbReference type="SAM" id="SignalP"/>
    </source>
</evidence>
<feature type="compositionally biased region" description="Pro residues" evidence="11">
    <location>
        <begin position="112"/>
        <end position="131"/>
    </location>
</feature>
<evidence type="ECO:0000256" key="4">
    <source>
        <dbReference type="ARBA" id="ARBA00022723"/>
    </source>
</evidence>
<comment type="similarity">
    <text evidence="2">Belongs to the tyrosinase family.</text>
</comment>
<evidence type="ECO:0000259" key="13">
    <source>
        <dbReference type="PROSITE" id="PS00497"/>
    </source>
</evidence>
<dbReference type="EMBL" id="JAVHJM010000001">
    <property type="protein sequence ID" value="KAK6520983.1"/>
    <property type="molecule type" value="Genomic_DNA"/>
</dbReference>
<evidence type="ECO:0000256" key="11">
    <source>
        <dbReference type="SAM" id="MobiDB-lite"/>
    </source>
</evidence>
<accession>A0AAN8S1M3</accession>
<evidence type="ECO:0000256" key="1">
    <source>
        <dbReference type="ARBA" id="ARBA00001973"/>
    </source>
</evidence>
<reference evidence="15 16" key="1">
    <citation type="submission" date="2019-10" db="EMBL/GenBank/DDBJ databases">
        <authorList>
            <person name="Palmer J.M."/>
        </authorList>
    </citation>
    <scope>NUCLEOTIDE SEQUENCE [LARGE SCALE GENOMIC DNA]</scope>
    <source>
        <strain evidence="15 16">TWF506</strain>
    </source>
</reference>
<dbReference type="GO" id="GO:0046872">
    <property type="term" value="F:metal ion binding"/>
    <property type="evidence" value="ECO:0007669"/>
    <property type="project" value="UniProtKB-KW"/>
</dbReference>
<dbReference type="PANTHER" id="PTHR11474:SF76">
    <property type="entry name" value="SHKT DOMAIN-CONTAINING PROTEIN"/>
    <property type="match status" value="1"/>
</dbReference>
<keyword evidence="12" id="KW-0732">Signal</keyword>
<protein>
    <recommendedName>
        <fullName evidence="3">tyrosinase</fullName>
        <ecNumber evidence="3">1.14.18.1</ecNumber>
    </recommendedName>
</protein>
<dbReference type="Proteomes" id="UP001307849">
    <property type="component" value="Unassembled WGS sequence"/>
</dbReference>